<dbReference type="InterPro" id="IPR025698">
    <property type="entry name" value="2TM_dom"/>
</dbReference>
<keyword evidence="1" id="KW-1133">Transmembrane helix</keyword>
<dbReference type="AlphaFoldDB" id="A0A4R7D4L2"/>
<reference evidence="3 4" key="1">
    <citation type="submission" date="2019-03" db="EMBL/GenBank/DDBJ databases">
        <title>Genomic Encyclopedia of Type Strains, Phase III (KMG-III): the genomes of soil and plant-associated and newly described type strains.</title>
        <authorList>
            <person name="Whitman W."/>
        </authorList>
    </citation>
    <scope>NUCLEOTIDE SEQUENCE [LARGE SCALE GENOMIC DNA]</scope>
    <source>
        <strain evidence="3 4">CECT 8455</strain>
    </source>
</reference>
<dbReference type="OrthoDB" id="1495672at2"/>
<keyword evidence="4" id="KW-1185">Reference proteome</keyword>
<proteinExistence type="predicted"/>
<dbReference type="Proteomes" id="UP000295274">
    <property type="component" value="Unassembled WGS sequence"/>
</dbReference>
<sequence length="131" mass="15761">MNEMPKNLDSMVTERANDNFFDGEDSRYAKYERAKSKVASIKRFYNHVLVFLIINIILYFLRQKFVFILVNKDAFGNPDFLDWINWNVYGTTIVWGLILIIHGITVFGNISWYMKKWEERKIQKYIDLYND</sequence>
<feature type="transmembrane region" description="Helical" evidence="1">
    <location>
        <begin position="44"/>
        <end position="61"/>
    </location>
</feature>
<comment type="caution">
    <text evidence="3">The sequence shown here is derived from an EMBL/GenBank/DDBJ whole genome shotgun (WGS) entry which is preliminary data.</text>
</comment>
<dbReference type="Pfam" id="PF13239">
    <property type="entry name" value="2TM"/>
    <property type="match status" value="1"/>
</dbReference>
<evidence type="ECO:0000259" key="2">
    <source>
        <dbReference type="Pfam" id="PF13239"/>
    </source>
</evidence>
<evidence type="ECO:0000256" key="1">
    <source>
        <dbReference type="SAM" id="Phobius"/>
    </source>
</evidence>
<dbReference type="EMBL" id="SNZW01000014">
    <property type="protein sequence ID" value="TDS15457.1"/>
    <property type="molecule type" value="Genomic_DNA"/>
</dbReference>
<feature type="domain" description="2TM" evidence="2">
    <location>
        <begin position="32"/>
        <end position="126"/>
    </location>
</feature>
<evidence type="ECO:0000313" key="3">
    <source>
        <dbReference type="EMBL" id="TDS15457.1"/>
    </source>
</evidence>
<organism evidence="3 4">
    <name type="scientific">Maribacter caenipelagi</name>
    <dbReference type="NCBI Taxonomy" id="1447781"/>
    <lineage>
        <taxon>Bacteria</taxon>
        <taxon>Pseudomonadati</taxon>
        <taxon>Bacteroidota</taxon>
        <taxon>Flavobacteriia</taxon>
        <taxon>Flavobacteriales</taxon>
        <taxon>Flavobacteriaceae</taxon>
        <taxon>Maribacter</taxon>
    </lineage>
</organism>
<keyword evidence="1" id="KW-0812">Transmembrane</keyword>
<protein>
    <submittedName>
        <fullName evidence="3">2TM domain-containing protein</fullName>
    </submittedName>
</protein>
<feature type="transmembrane region" description="Helical" evidence="1">
    <location>
        <begin position="93"/>
        <end position="114"/>
    </location>
</feature>
<accession>A0A4R7D4L2</accession>
<name>A0A4R7D4L2_9FLAO</name>
<keyword evidence="1" id="KW-0472">Membrane</keyword>
<evidence type="ECO:0000313" key="4">
    <source>
        <dbReference type="Proteomes" id="UP000295274"/>
    </source>
</evidence>
<gene>
    <name evidence="3" type="ORF">DFQ03_2098</name>
</gene>